<proteinExistence type="inferred from homology"/>
<keyword evidence="3 6" id="KW-0731">Sigma factor</keyword>
<keyword evidence="5 6" id="KW-0804">Transcription</keyword>
<accession>A0ABP7ZI55</accession>
<evidence type="ECO:0000256" key="3">
    <source>
        <dbReference type="ARBA" id="ARBA00023082"/>
    </source>
</evidence>
<comment type="similarity">
    <text evidence="1 6">Belongs to the sigma-70 factor family. ECF subfamily.</text>
</comment>
<dbReference type="InterPro" id="IPR013249">
    <property type="entry name" value="RNA_pol_sigma70_r4_t2"/>
</dbReference>
<evidence type="ECO:0000256" key="2">
    <source>
        <dbReference type="ARBA" id="ARBA00023015"/>
    </source>
</evidence>
<organism evidence="9 10">
    <name type="scientific">Actinomadura keratinilytica</name>
    <dbReference type="NCBI Taxonomy" id="547461"/>
    <lineage>
        <taxon>Bacteria</taxon>
        <taxon>Bacillati</taxon>
        <taxon>Actinomycetota</taxon>
        <taxon>Actinomycetes</taxon>
        <taxon>Streptosporangiales</taxon>
        <taxon>Thermomonosporaceae</taxon>
        <taxon>Actinomadura</taxon>
    </lineage>
</organism>
<evidence type="ECO:0000256" key="6">
    <source>
        <dbReference type="RuleBase" id="RU000716"/>
    </source>
</evidence>
<dbReference type="RefSeq" id="WP_345025095.1">
    <property type="nucleotide sequence ID" value="NZ_BAABDO010000162.1"/>
</dbReference>
<dbReference type="InterPro" id="IPR014284">
    <property type="entry name" value="RNA_pol_sigma-70_dom"/>
</dbReference>
<dbReference type="InterPro" id="IPR036388">
    <property type="entry name" value="WH-like_DNA-bd_sf"/>
</dbReference>
<dbReference type="Proteomes" id="UP001500266">
    <property type="component" value="Unassembled WGS sequence"/>
</dbReference>
<dbReference type="SUPFAM" id="SSF88659">
    <property type="entry name" value="Sigma3 and sigma4 domains of RNA polymerase sigma factors"/>
    <property type="match status" value="1"/>
</dbReference>
<feature type="domain" description="RNA polymerase sigma-70 region 2" evidence="7">
    <location>
        <begin position="45"/>
        <end position="111"/>
    </location>
</feature>
<evidence type="ECO:0000256" key="5">
    <source>
        <dbReference type="ARBA" id="ARBA00023163"/>
    </source>
</evidence>
<dbReference type="PROSITE" id="PS01063">
    <property type="entry name" value="SIGMA70_ECF"/>
    <property type="match status" value="1"/>
</dbReference>
<dbReference type="Gene3D" id="1.10.1740.10">
    <property type="match status" value="1"/>
</dbReference>
<dbReference type="InterPro" id="IPR013325">
    <property type="entry name" value="RNA_pol_sigma_r2"/>
</dbReference>
<gene>
    <name evidence="9" type="ORF">GCM10022416_59600</name>
</gene>
<comment type="caution">
    <text evidence="9">The sequence shown here is derived from an EMBL/GenBank/DDBJ whole genome shotgun (WGS) entry which is preliminary data.</text>
</comment>
<dbReference type="Gene3D" id="1.10.10.10">
    <property type="entry name" value="Winged helix-like DNA-binding domain superfamily/Winged helix DNA-binding domain"/>
    <property type="match status" value="1"/>
</dbReference>
<dbReference type="PANTHER" id="PTHR43133:SF25">
    <property type="entry name" value="RNA POLYMERASE SIGMA FACTOR RFAY-RELATED"/>
    <property type="match status" value="1"/>
</dbReference>
<dbReference type="NCBIfam" id="TIGR02937">
    <property type="entry name" value="sigma70-ECF"/>
    <property type="match status" value="1"/>
</dbReference>
<evidence type="ECO:0000313" key="10">
    <source>
        <dbReference type="Proteomes" id="UP001500266"/>
    </source>
</evidence>
<keyword evidence="2 6" id="KW-0805">Transcription regulation</keyword>
<dbReference type="Pfam" id="PF04542">
    <property type="entry name" value="Sigma70_r2"/>
    <property type="match status" value="1"/>
</dbReference>
<dbReference type="SUPFAM" id="SSF88946">
    <property type="entry name" value="Sigma2 domain of RNA polymerase sigma factors"/>
    <property type="match status" value="1"/>
</dbReference>
<dbReference type="Pfam" id="PF08281">
    <property type="entry name" value="Sigma70_r4_2"/>
    <property type="match status" value="1"/>
</dbReference>
<evidence type="ECO:0000256" key="1">
    <source>
        <dbReference type="ARBA" id="ARBA00010641"/>
    </source>
</evidence>
<feature type="domain" description="RNA polymerase sigma factor 70 region 4 type 2" evidence="8">
    <location>
        <begin position="141"/>
        <end position="193"/>
    </location>
</feature>
<sequence length="204" mass="22443">MEPIRYDAGPHLVMLGSSQAESAERDDRELVPAIARGDRAALVALYERHAGAVLSHLVLLTGDHGFSEEILQDTMLAVWRGAGRFRGESSVRSWIIAIARRQCRDRQRRRRPGLVAQEVLADRPATEPGPEERALDRMSAEAVMDRIKDLAPHHREVLGLVFGSGLSLAETAEVLEIPVGTVKSRLSAARAALIRSMPERGRTS</sequence>
<name>A0ABP7ZI55_9ACTN</name>
<evidence type="ECO:0000259" key="8">
    <source>
        <dbReference type="Pfam" id="PF08281"/>
    </source>
</evidence>
<evidence type="ECO:0000256" key="4">
    <source>
        <dbReference type="ARBA" id="ARBA00023125"/>
    </source>
</evidence>
<dbReference type="InterPro" id="IPR000838">
    <property type="entry name" value="RNA_pol_sigma70_ECF_CS"/>
</dbReference>
<evidence type="ECO:0000313" key="9">
    <source>
        <dbReference type="EMBL" id="GAA4157876.1"/>
    </source>
</evidence>
<evidence type="ECO:0000259" key="7">
    <source>
        <dbReference type="Pfam" id="PF04542"/>
    </source>
</evidence>
<protein>
    <recommendedName>
        <fullName evidence="6">RNA polymerase sigma factor</fullName>
    </recommendedName>
</protein>
<dbReference type="InterPro" id="IPR013324">
    <property type="entry name" value="RNA_pol_sigma_r3/r4-like"/>
</dbReference>
<keyword evidence="10" id="KW-1185">Reference proteome</keyword>
<dbReference type="EMBL" id="BAABDO010000162">
    <property type="protein sequence ID" value="GAA4157876.1"/>
    <property type="molecule type" value="Genomic_DNA"/>
</dbReference>
<dbReference type="InterPro" id="IPR039425">
    <property type="entry name" value="RNA_pol_sigma-70-like"/>
</dbReference>
<dbReference type="InterPro" id="IPR007627">
    <property type="entry name" value="RNA_pol_sigma70_r2"/>
</dbReference>
<reference evidence="10" key="1">
    <citation type="journal article" date="2019" name="Int. J. Syst. Evol. Microbiol.">
        <title>The Global Catalogue of Microorganisms (GCM) 10K type strain sequencing project: providing services to taxonomists for standard genome sequencing and annotation.</title>
        <authorList>
            <consortium name="The Broad Institute Genomics Platform"/>
            <consortium name="The Broad Institute Genome Sequencing Center for Infectious Disease"/>
            <person name="Wu L."/>
            <person name="Ma J."/>
        </authorList>
    </citation>
    <scope>NUCLEOTIDE SEQUENCE [LARGE SCALE GENOMIC DNA]</scope>
    <source>
        <strain evidence="10">JCM 17316</strain>
    </source>
</reference>
<dbReference type="CDD" id="cd06171">
    <property type="entry name" value="Sigma70_r4"/>
    <property type="match status" value="1"/>
</dbReference>
<keyword evidence="4 6" id="KW-0238">DNA-binding</keyword>
<dbReference type="PANTHER" id="PTHR43133">
    <property type="entry name" value="RNA POLYMERASE ECF-TYPE SIGMA FACTO"/>
    <property type="match status" value="1"/>
</dbReference>